<proteinExistence type="predicted"/>
<keyword evidence="2" id="KW-1185">Reference proteome</keyword>
<organism evidence="1 2">
    <name type="scientific">Nonomuraea jiangxiensis</name>
    <dbReference type="NCBI Taxonomy" id="633440"/>
    <lineage>
        <taxon>Bacteria</taxon>
        <taxon>Bacillati</taxon>
        <taxon>Actinomycetota</taxon>
        <taxon>Actinomycetes</taxon>
        <taxon>Streptosporangiales</taxon>
        <taxon>Streptosporangiaceae</taxon>
        <taxon>Nonomuraea</taxon>
    </lineage>
</organism>
<accession>A0A1G9LS41</accession>
<dbReference type="Proteomes" id="UP000199202">
    <property type="component" value="Unassembled WGS sequence"/>
</dbReference>
<protein>
    <submittedName>
        <fullName evidence="1">Uncharacterized protein</fullName>
    </submittedName>
</protein>
<evidence type="ECO:0000313" key="2">
    <source>
        <dbReference type="Proteomes" id="UP000199202"/>
    </source>
</evidence>
<evidence type="ECO:0000313" key="1">
    <source>
        <dbReference type="EMBL" id="SDL64713.1"/>
    </source>
</evidence>
<dbReference type="AlphaFoldDB" id="A0A1G9LS41"/>
<reference evidence="1 2" key="1">
    <citation type="submission" date="2016-10" db="EMBL/GenBank/DDBJ databases">
        <authorList>
            <person name="de Groot N.N."/>
        </authorList>
    </citation>
    <scope>NUCLEOTIDE SEQUENCE [LARGE SCALE GENOMIC DNA]</scope>
    <source>
        <strain evidence="1 2">CGMCC 4.6533</strain>
    </source>
</reference>
<name>A0A1G9LS41_9ACTN</name>
<gene>
    <name evidence="1" type="ORF">SAMN05421869_12897</name>
</gene>
<sequence length="54" mass="6022">MSNDLSAINEQCVFEKQLIIIAKLSPEGTTEQLRPKLPLELDGGEVTVRFVHGR</sequence>
<dbReference type="EMBL" id="FNDJ01000028">
    <property type="protein sequence ID" value="SDL64713.1"/>
    <property type="molecule type" value="Genomic_DNA"/>
</dbReference>